<feature type="transmembrane region" description="Helical" evidence="1">
    <location>
        <begin position="7"/>
        <end position="31"/>
    </location>
</feature>
<dbReference type="AlphaFoldDB" id="A0A1V4HCW8"/>
<accession>A0A1V4HCW8</accession>
<dbReference type="Proteomes" id="UP000190626">
    <property type="component" value="Unassembled WGS sequence"/>
</dbReference>
<dbReference type="STRING" id="1469647.BC351_35510"/>
<protein>
    <submittedName>
        <fullName evidence="2">Uncharacterized protein</fullName>
    </submittedName>
</protein>
<reference evidence="3" key="1">
    <citation type="submission" date="2016-07" db="EMBL/GenBank/DDBJ databases">
        <authorList>
            <person name="Florea S."/>
            <person name="Webb J.S."/>
            <person name="Jaromczyk J."/>
            <person name="Schardl C.L."/>
        </authorList>
    </citation>
    <scope>NUCLEOTIDE SEQUENCE [LARGE SCALE GENOMIC DNA]</scope>
    <source>
        <strain evidence="3">CY1</strain>
    </source>
</reference>
<name>A0A1V4HCW8_9BACL</name>
<keyword evidence="1" id="KW-1133">Transmembrane helix</keyword>
<sequence length="200" mass="22408">MKARKMLYITLLFITVTVAILWSSGLFSLWFGGMAFLANNTVEFTDKNGHQIDGRYSLEVDLSDLESNIGKVIYNDGEHRIYISWLKVTQNGGFDIGFRSSGQYSLSGATLISALHHETINIHSFTTSSTTILTAEYNGETYNAQLTGQCGLNYKDGDCFSFTFFLSELPNEDNIKDVGIVNLTIADLYKNIWIKNKVLN</sequence>
<evidence type="ECO:0000256" key="1">
    <source>
        <dbReference type="SAM" id="Phobius"/>
    </source>
</evidence>
<keyword evidence="1" id="KW-0472">Membrane</keyword>
<keyword evidence="3" id="KW-1185">Reference proteome</keyword>
<organism evidence="2 3">
    <name type="scientific">Paenibacillus ferrarius</name>
    <dbReference type="NCBI Taxonomy" id="1469647"/>
    <lineage>
        <taxon>Bacteria</taxon>
        <taxon>Bacillati</taxon>
        <taxon>Bacillota</taxon>
        <taxon>Bacilli</taxon>
        <taxon>Bacillales</taxon>
        <taxon>Paenibacillaceae</taxon>
        <taxon>Paenibacillus</taxon>
    </lineage>
</organism>
<dbReference type="EMBL" id="MBTG01000032">
    <property type="protein sequence ID" value="OPH51161.1"/>
    <property type="molecule type" value="Genomic_DNA"/>
</dbReference>
<keyword evidence="1" id="KW-0812">Transmembrane</keyword>
<evidence type="ECO:0000313" key="2">
    <source>
        <dbReference type="EMBL" id="OPH51161.1"/>
    </source>
</evidence>
<proteinExistence type="predicted"/>
<comment type="caution">
    <text evidence="2">The sequence shown here is derived from an EMBL/GenBank/DDBJ whole genome shotgun (WGS) entry which is preliminary data.</text>
</comment>
<evidence type="ECO:0000313" key="3">
    <source>
        <dbReference type="Proteomes" id="UP000190626"/>
    </source>
</evidence>
<dbReference type="OrthoDB" id="2589718at2"/>
<gene>
    <name evidence="2" type="ORF">BC351_35510</name>
</gene>
<dbReference type="RefSeq" id="WP_079417256.1">
    <property type="nucleotide sequence ID" value="NZ_MBTG01000032.1"/>
</dbReference>